<dbReference type="Pfam" id="PF21834">
    <property type="entry name" value="DUF6894"/>
    <property type="match status" value="1"/>
</dbReference>
<evidence type="ECO:0000313" key="3">
    <source>
        <dbReference type="Proteomes" id="UP000654108"/>
    </source>
</evidence>
<keyword evidence="3" id="KW-1185">Reference proteome</keyword>
<accession>A0A927IT21</accession>
<evidence type="ECO:0000259" key="1">
    <source>
        <dbReference type="Pfam" id="PF21834"/>
    </source>
</evidence>
<feature type="domain" description="DUF6894" evidence="1">
    <location>
        <begin position="3"/>
        <end position="70"/>
    </location>
</feature>
<dbReference type="Proteomes" id="UP000654108">
    <property type="component" value="Unassembled WGS sequence"/>
</dbReference>
<proteinExistence type="predicted"/>
<dbReference type="InterPro" id="IPR054189">
    <property type="entry name" value="DUF6894"/>
</dbReference>
<organism evidence="2 3">
    <name type="scientific">Devosia oryzisoli</name>
    <dbReference type="NCBI Taxonomy" id="2774138"/>
    <lineage>
        <taxon>Bacteria</taxon>
        <taxon>Pseudomonadati</taxon>
        <taxon>Pseudomonadota</taxon>
        <taxon>Alphaproteobacteria</taxon>
        <taxon>Hyphomicrobiales</taxon>
        <taxon>Devosiaceae</taxon>
        <taxon>Devosia</taxon>
    </lineage>
</organism>
<dbReference type="AlphaFoldDB" id="A0A927IT21"/>
<reference evidence="2" key="1">
    <citation type="submission" date="2020-09" db="EMBL/GenBank/DDBJ databases">
        <title>Genome seq and assembly of Devosia sp.</title>
        <authorList>
            <person name="Chhetri G."/>
        </authorList>
    </citation>
    <scope>NUCLEOTIDE SEQUENCE</scope>
    <source>
        <strain evidence="2">PTR5</strain>
    </source>
</reference>
<name>A0A927IT21_9HYPH</name>
<dbReference type="EMBL" id="JACYFU010000002">
    <property type="protein sequence ID" value="MBD8065266.1"/>
    <property type="molecule type" value="Genomic_DNA"/>
</dbReference>
<protein>
    <recommendedName>
        <fullName evidence="1">DUF6894 domain-containing protein</fullName>
    </recommendedName>
</protein>
<gene>
    <name evidence="2" type="ORF">IC608_07255</name>
</gene>
<evidence type="ECO:0000313" key="2">
    <source>
        <dbReference type="EMBL" id="MBD8065266.1"/>
    </source>
</evidence>
<dbReference type="RefSeq" id="WP_191774052.1">
    <property type="nucleotide sequence ID" value="NZ_JACYFU010000002.1"/>
</dbReference>
<comment type="caution">
    <text evidence="2">The sequence shown here is derived from an EMBL/GenBank/DDBJ whole genome shotgun (WGS) entry which is preliminary data.</text>
</comment>
<sequence>MPRYYFHYRTDEELILDQDGQDFPDLDAAEHNAAEIGKAIVDKVAGEGGETDVPRSIEITDAEGHDLLYVVFWAGPKIIPGSGTPVEPARLH</sequence>